<dbReference type="GO" id="GO:0016791">
    <property type="term" value="F:phosphatase activity"/>
    <property type="evidence" value="ECO:0007669"/>
    <property type="project" value="TreeGrafter"/>
</dbReference>
<dbReference type="SUPFAM" id="SSF53254">
    <property type="entry name" value="Phosphoglycerate mutase-like"/>
    <property type="match status" value="1"/>
</dbReference>
<dbReference type="Gene3D" id="3.40.50.1240">
    <property type="entry name" value="Phosphoglycerate mutase-like"/>
    <property type="match status" value="1"/>
</dbReference>
<dbReference type="CDD" id="cd07067">
    <property type="entry name" value="HP_PGM_like"/>
    <property type="match status" value="1"/>
</dbReference>
<dbReference type="InterPro" id="IPR050275">
    <property type="entry name" value="PGM_Phosphatase"/>
</dbReference>
<dbReference type="PANTHER" id="PTHR48100">
    <property type="entry name" value="BROAD-SPECIFICITY PHOSPHATASE YOR283W-RELATED"/>
    <property type="match status" value="1"/>
</dbReference>
<dbReference type="AlphaFoldDB" id="A0A9D1WJ03"/>
<name>A0A9D1WJ03_9FIRM</name>
<dbReference type="Pfam" id="PF00300">
    <property type="entry name" value="His_Phos_1"/>
    <property type="match status" value="1"/>
</dbReference>
<dbReference type="InterPro" id="IPR013078">
    <property type="entry name" value="His_Pase_superF_clade-1"/>
</dbReference>
<organism evidence="1 2">
    <name type="scientific">Candidatus Blautia gallistercoris</name>
    <dbReference type="NCBI Taxonomy" id="2838490"/>
    <lineage>
        <taxon>Bacteria</taxon>
        <taxon>Bacillati</taxon>
        <taxon>Bacillota</taxon>
        <taxon>Clostridia</taxon>
        <taxon>Lachnospirales</taxon>
        <taxon>Lachnospiraceae</taxon>
        <taxon>Blautia</taxon>
    </lineage>
</organism>
<dbReference type="Proteomes" id="UP000886817">
    <property type="component" value="Unassembled WGS sequence"/>
</dbReference>
<evidence type="ECO:0000313" key="1">
    <source>
        <dbReference type="EMBL" id="HIX60061.1"/>
    </source>
</evidence>
<dbReference type="InterPro" id="IPR029033">
    <property type="entry name" value="His_PPase_superfam"/>
</dbReference>
<reference evidence="1" key="1">
    <citation type="journal article" date="2021" name="PeerJ">
        <title>Extensive microbial diversity within the chicken gut microbiome revealed by metagenomics and culture.</title>
        <authorList>
            <person name="Gilroy R."/>
            <person name="Ravi A."/>
            <person name="Getino M."/>
            <person name="Pursley I."/>
            <person name="Horton D.L."/>
            <person name="Alikhan N.F."/>
            <person name="Baker D."/>
            <person name="Gharbi K."/>
            <person name="Hall N."/>
            <person name="Watson M."/>
            <person name="Adriaenssens E.M."/>
            <person name="Foster-Nyarko E."/>
            <person name="Jarju S."/>
            <person name="Secka A."/>
            <person name="Antonio M."/>
            <person name="Oren A."/>
            <person name="Chaudhuri R.R."/>
            <person name="La Ragione R."/>
            <person name="Hildebrand F."/>
            <person name="Pallen M.J."/>
        </authorList>
    </citation>
    <scope>NUCLEOTIDE SEQUENCE</scope>
    <source>
        <strain evidence="1">ChiSjej1B19-8411</strain>
    </source>
</reference>
<gene>
    <name evidence="1" type="ORF">IAA45_10175</name>
</gene>
<dbReference type="EMBL" id="DXEX01000216">
    <property type="protein sequence ID" value="HIX60061.1"/>
    <property type="molecule type" value="Genomic_DNA"/>
</dbReference>
<comment type="caution">
    <text evidence="1">The sequence shown here is derived from an EMBL/GenBank/DDBJ whole genome shotgun (WGS) entry which is preliminary data.</text>
</comment>
<accession>A0A9D1WJ03</accession>
<proteinExistence type="predicted"/>
<reference evidence="1" key="2">
    <citation type="submission" date="2021-04" db="EMBL/GenBank/DDBJ databases">
        <authorList>
            <person name="Gilroy R."/>
        </authorList>
    </citation>
    <scope>NUCLEOTIDE SEQUENCE</scope>
    <source>
        <strain evidence="1">ChiSjej1B19-8411</strain>
    </source>
</reference>
<sequence length="206" mass="23880">MLRMLLIRHSMTAGNLKKRYIGTTDEPLCPEGVELIRQVFYPQVEAVFVSPMRRCVETAGIIYPNRRLHIIDELAECDFGEFENKNYQELSGNANYQKWVDSGGQLPFPGGESREGFRWRCLNGFQKVVHNCMHHNITSAALVVHGGTIMNIMETYARPERSFYQWQVKNGCGYAVELDTELWKKNREELRVISRIPGALIERRER</sequence>
<protein>
    <submittedName>
        <fullName evidence="1">Histidine phosphatase family protein</fullName>
    </submittedName>
</protein>
<evidence type="ECO:0000313" key="2">
    <source>
        <dbReference type="Proteomes" id="UP000886817"/>
    </source>
</evidence>
<dbReference type="SMART" id="SM00855">
    <property type="entry name" value="PGAM"/>
    <property type="match status" value="1"/>
</dbReference>